<dbReference type="PANTHER" id="PTHR24056">
    <property type="entry name" value="CELL DIVISION PROTEIN KINASE"/>
    <property type="match status" value="1"/>
</dbReference>
<keyword evidence="4" id="KW-0597">Phosphoprotein</keyword>
<dbReference type="GO" id="GO:0005524">
    <property type="term" value="F:ATP binding"/>
    <property type="evidence" value="ECO:0007669"/>
    <property type="project" value="UniProtKB-UniRule"/>
</dbReference>
<evidence type="ECO:0000256" key="7">
    <source>
        <dbReference type="ARBA" id="ARBA00022777"/>
    </source>
</evidence>
<dbReference type="GO" id="GO:0004693">
    <property type="term" value="F:cyclin-dependent protein serine/threonine kinase activity"/>
    <property type="evidence" value="ECO:0007669"/>
    <property type="project" value="UniProtKB-EC"/>
</dbReference>
<evidence type="ECO:0000313" key="14">
    <source>
        <dbReference type="EMBL" id="KAG2431602.1"/>
    </source>
</evidence>
<evidence type="ECO:0000313" key="15">
    <source>
        <dbReference type="Proteomes" id="UP000613740"/>
    </source>
</evidence>
<dbReference type="InterPro" id="IPR017441">
    <property type="entry name" value="Protein_kinase_ATP_BS"/>
</dbReference>
<dbReference type="EC" id="2.7.11.22" evidence="2"/>
<dbReference type="GO" id="GO:0000307">
    <property type="term" value="C:cyclin-dependent protein kinase holoenzyme complex"/>
    <property type="evidence" value="ECO:0007669"/>
    <property type="project" value="TreeGrafter"/>
</dbReference>
<evidence type="ECO:0000259" key="13">
    <source>
        <dbReference type="PROSITE" id="PS50011"/>
    </source>
</evidence>
<dbReference type="SUPFAM" id="SSF56112">
    <property type="entry name" value="Protein kinase-like (PK-like)"/>
    <property type="match status" value="1"/>
</dbReference>
<proteinExistence type="inferred from homology"/>
<dbReference type="EMBL" id="JAEHOD010000072">
    <property type="protein sequence ID" value="KAG2431602.1"/>
    <property type="molecule type" value="Genomic_DNA"/>
</dbReference>
<dbReference type="GO" id="GO:0030332">
    <property type="term" value="F:cyclin binding"/>
    <property type="evidence" value="ECO:0007669"/>
    <property type="project" value="TreeGrafter"/>
</dbReference>
<dbReference type="InterPro" id="IPR008271">
    <property type="entry name" value="Ser/Thr_kinase_AS"/>
</dbReference>
<dbReference type="GO" id="GO:0010389">
    <property type="term" value="P:regulation of G2/M transition of mitotic cell cycle"/>
    <property type="evidence" value="ECO:0007669"/>
    <property type="project" value="TreeGrafter"/>
</dbReference>
<protein>
    <recommendedName>
        <fullName evidence="2">cyclin-dependent kinase</fullName>
        <ecNumber evidence="2">2.7.11.22</ecNumber>
    </recommendedName>
</protein>
<dbReference type="PANTHER" id="PTHR24056:SF254">
    <property type="entry name" value="CYCLIN-DEPENDENT KINASE 2"/>
    <property type="match status" value="1"/>
</dbReference>
<dbReference type="SMART" id="SM00220">
    <property type="entry name" value="S_TKc"/>
    <property type="match status" value="1"/>
</dbReference>
<evidence type="ECO:0000256" key="2">
    <source>
        <dbReference type="ARBA" id="ARBA00012425"/>
    </source>
</evidence>
<dbReference type="PROSITE" id="PS50011">
    <property type="entry name" value="PROTEIN_KINASE_DOM"/>
    <property type="match status" value="1"/>
</dbReference>
<keyword evidence="5" id="KW-0808">Transferase</keyword>
<dbReference type="Proteomes" id="UP000613740">
    <property type="component" value="Unassembled WGS sequence"/>
</dbReference>
<keyword evidence="7" id="KW-0418">Kinase</keyword>
<evidence type="ECO:0000256" key="1">
    <source>
        <dbReference type="ARBA" id="ARBA00006485"/>
    </source>
</evidence>
<keyword evidence="8 11" id="KW-0067">ATP-binding</keyword>
<feature type="binding site" evidence="11">
    <location>
        <position position="33"/>
    </location>
    <ligand>
        <name>ATP</name>
        <dbReference type="ChEBI" id="CHEBI:30616"/>
    </ligand>
</feature>
<dbReference type="Gene3D" id="3.30.200.20">
    <property type="entry name" value="Phosphorylase Kinase, domain 1"/>
    <property type="match status" value="1"/>
</dbReference>
<name>A0A835SQS0_9CHLO</name>
<evidence type="ECO:0000256" key="6">
    <source>
        <dbReference type="ARBA" id="ARBA00022741"/>
    </source>
</evidence>
<dbReference type="PROSITE" id="PS00108">
    <property type="entry name" value="PROTEIN_KINASE_ST"/>
    <property type="match status" value="1"/>
</dbReference>
<dbReference type="FunFam" id="1.10.510.10:FF:000281">
    <property type="entry name" value="Cyclin-dependent kinase 2"/>
    <property type="match status" value="1"/>
</dbReference>
<dbReference type="Gene3D" id="1.10.510.10">
    <property type="entry name" value="Transferase(Phosphotransferase) domain 1"/>
    <property type="match status" value="1"/>
</dbReference>
<evidence type="ECO:0000256" key="4">
    <source>
        <dbReference type="ARBA" id="ARBA00022553"/>
    </source>
</evidence>
<evidence type="ECO:0000256" key="9">
    <source>
        <dbReference type="ARBA" id="ARBA00047811"/>
    </source>
</evidence>
<dbReference type="GO" id="GO:0005737">
    <property type="term" value="C:cytoplasm"/>
    <property type="evidence" value="ECO:0007669"/>
    <property type="project" value="TreeGrafter"/>
</dbReference>
<feature type="domain" description="Protein kinase" evidence="13">
    <location>
        <begin position="4"/>
        <end position="294"/>
    </location>
</feature>
<comment type="catalytic activity">
    <reaction evidence="10">
        <text>L-seryl-[protein] + ATP = O-phospho-L-seryl-[protein] + ADP + H(+)</text>
        <dbReference type="Rhea" id="RHEA:17989"/>
        <dbReference type="Rhea" id="RHEA-COMP:9863"/>
        <dbReference type="Rhea" id="RHEA-COMP:11604"/>
        <dbReference type="ChEBI" id="CHEBI:15378"/>
        <dbReference type="ChEBI" id="CHEBI:29999"/>
        <dbReference type="ChEBI" id="CHEBI:30616"/>
        <dbReference type="ChEBI" id="CHEBI:83421"/>
        <dbReference type="ChEBI" id="CHEBI:456216"/>
        <dbReference type="EC" id="2.7.11.22"/>
    </reaction>
</comment>
<dbReference type="GO" id="GO:0010468">
    <property type="term" value="P:regulation of gene expression"/>
    <property type="evidence" value="ECO:0007669"/>
    <property type="project" value="TreeGrafter"/>
</dbReference>
<dbReference type="GO" id="GO:0005634">
    <property type="term" value="C:nucleus"/>
    <property type="evidence" value="ECO:0007669"/>
    <property type="project" value="TreeGrafter"/>
</dbReference>
<dbReference type="AlphaFoldDB" id="A0A835SQS0"/>
<keyword evidence="15" id="KW-1185">Reference proteome</keyword>
<dbReference type="InterPro" id="IPR000719">
    <property type="entry name" value="Prot_kinase_dom"/>
</dbReference>
<comment type="caution">
    <text evidence="14">The sequence shown here is derived from an EMBL/GenBank/DDBJ whole genome shotgun (WGS) entry which is preliminary data.</text>
</comment>
<dbReference type="GO" id="GO:0007165">
    <property type="term" value="P:signal transduction"/>
    <property type="evidence" value="ECO:0007669"/>
    <property type="project" value="TreeGrafter"/>
</dbReference>
<comment type="catalytic activity">
    <reaction evidence="9">
        <text>L-threonyl-[protein] + ATP = O-phospho-L-threonyl-[protein] + ADP + H(+)</text>
        <dbReference type="Rhea" id="RHEA:46608"/>
        <dbReference type="Rhea" id="RHEA-COMP:11060"/>
        <dbReference type="Rhea" id="RHEA-COMP:11605"/>
        <dbReference type="ChEBI" id="CHEBI:15378"/>
        <dbReference type="ChEBI" id="CHEBI:30013"/>
        <dbReference type="ChEBI" id="CHEBI:30616"/>
        <dbReference type="ChEBI" id="CHEBI:61977"/>
        <dbReference type="ChEBI" id="CHEBI:456216"/>
        <dbReference type="EC" id="2.7.11.22"/>
    </reaction>
</comment>
<keyword evidence="3 12" id="KW-0723">Serine/threonine-protein kinase</keyword>
<evidence type="ECO:0000256" key="12">
    <source>
        <dbReference type="RuleBase" id="RU000304"/>
    </source>
</evidence>
<keyword evidence="6 11" id="KW-0547">Nucleotide-binding</keyword>
<dbReference type="InterPro" id="IPR011009">
    <property type="entry name" value="Kinase-like_dom_sf"/>
</dbReference>
<evidence type="ECO:0000256" key="8">
    <source>
        <dbReference type="ARBA" id="ARBA00022840"/>
    </source>
</evidence>
<dbReference type="GO" id="GO:0000082">
    <property type="term" value="P:G1/S transition of mitotic cell cycle"/>
    <property type="evidence" value="ECO:0007669"/>
    <property type="project" value="TreeGrafter"/>
</dbReference>
<reference evidence="14" key="1">
    <citation type="journal article" date="2020" name="bioRxiv">
        <title>Comparative genomics of Chlamydomonas.</title>
        <authorList>
            <person name="Craig R.J."/>
            <person name="Hasan A.R."/>
            <person name="Ness R.W."/>
            <person name="Keightley P.D."/>
        </authorList>
    </citation>
    <scope>NUCLEOTIDE SEQUENCE</scope>
    <source>
        <strain evidence="14">CCAP 11/173</strain>
    </source>
</reference>
<organism evidence="14 15">
    <name type="scientific">Chlamydomonas schloesseri</name>
    <dbReference type="NCBI Taxonomy" id="2026947"/>
    <lineage>
        <taxon>Eukaryota</taxon>
        <taxon>Viridiplantae</taxon>
        <taxon>Chlorophyta</taxon>
        <taxon>core chlorophytes</taxon>
        <taxon>Chlorophyceae</taxon>
        <taxon>CS clade</taxon>
        <taxon>Chlamydomonadales</taxon>
        <taxon>Chlamydomonadaceae</taxon>
        <taxon>Chlamydomonas</taxon>
    </lineage>
</organism>
<evidence type="ECO:0000256" key="3">
    <source>
        <dbReference type="ARBA" id="ARBA00022527"/>
    </source>
</evidence>
<evidence type="ECO:0000256" key="5">
    <source>
        <dbReference type="ARBA" id="ARBA00022679"/>
    </source>
</evidence>
<comment type="similarity">
    <text evidence="1">Belongs to the protein kinase superfamily. CMGC Ser/Thr protein kinase family. CDC2/CDKX subfamily.</text>
</comment>
<accession>A0A835SQS0</accession>
<dbReference type="PROSITE" id="PS00107">
    <property type="entry name" value="PROTEIN_KINASE_ATP"/>
    <property type="match status" value="1"/>
</dbReference>
<dbReference type="InterPro" id="IPR050108">
    <property type="entry name" value="CDK"/>
</dbReference>
<sequence length="324" mass="37137">MDAYEKIEKIGEGTYGKVYKARDINTGKLVALKKCRLEMEEEGVPSTTLREISLLQMLSESNHIVKLLCVEHTEENNKPCLYLVFEYLNTDMKKWMDRNGKGPAHPLPAMHIKSMVYQLIKGVAYCHMHGVLHRDLKPQNLLVDDEKMCLKVADLGLGRHFSVPLKSYTHEIVTLWYRAPEVLLGATHYATPVDMWSVGCIFAELVRKAPLFPGDSEYQQLLHIFKLLGTPNEDTWPGVTKLRDWHEWPQWQPQDLHRIFPSLDESGIDLMKRCFAYDPAIRISAKEAINHPYFDDLDKVTVDALESQEVRDRMAEAAAANVTC</sequence>
<dbReference type="OrthoDB" id="1732493at2759"/>
<gene>
    <name evidence="14" type="ORF">HYH02_013295</name>
</gene>
<dbReference type="FunFam" id="3.30.200.20:FF:000927">
    <property type="entry name" value="Cyclin-dependent kinase 2"/>
    <property type="match status" value="1"/>
</dbReference>
<dbReference type="Pfam" id="PF00069">
    <property type="entry name" value="Pkinase"/>
    <property type="match status" value="1"/>
</dbReference>
<evidence type="ECO:0000256" key="10">
    <source>
        <dbReference type="ARBA" id="ARBA00048367"/>
    </source>
</evidence>
<evidence type="ECO:0000256" key="11">
    <source>
        <dbReference type="PROSITE-ProRule" id="PRU10141"/>
    </source>
</evidence>